<dbReference type="HOGENOM" id="CLU_019824_4_1_0"/>
<dbReference type="Proteomes" id="UP000002366">
    <property type="component" value="Chromosome"/>
</dbReference>
<dbReference type="InterPro" id="IPR004681">
    <property type="entry name" value="TRAP_DctM"/>
</dbReference>
<feature type="transmembrane region" description="Helical" evidence="7">
    <location>
        <begin position="241"/>
        <end position="260"/>
    </location>
</feature>
<name>D5ECJ8_AMICL</name>
<keyword evidence="5 7" id="KW-1133">Transmembrane helix</keyword>
<dbReference type="Pfam" id="PF06808">
    <property type="entry name" value="DctM"/>
    <property type="match status" value="1"/>
</dbReference>
<feature type="transmembrane region" description="Helical" evidence="7">
    <location>
        <begin position="272"/>
        <end position="294"/>
    </location>
</feature>
<dbReference type="PANTHER" id="PTHR33362:SF5">
    <property type="entry name" value="C4-DICARBOXYLATE TRAP TRANSPORTER LARGE PERMEASE PROTEIN DCTM"/>
    <property type="match status" value="1"/>
</dbReference>
<dbReference type="KEGG" id="aco:Amico_0133"/>
<comment type="subcellular location">
    <subcellularLocation>
        <location evidence="1">Cell inner membrane</location>
        <topology evidence="1">Multi-pass membrane protein</topology>
    </subcellularLocation>
</comment>
<evidence type="ECO:0000256" key="7">
    <source>
        <dbReference type="SAM" id="Phobius"/>
    </source>
</evidence>
<proteinExistence type="predicted"/>
<dbReference type="RefSeq" id="WP_013047546.1">
    <property type="nucleotide sequence ID" value="NC_014011.1"/>
</dbReference>
<evidence type="ECO:0000313" key="10">
    <source>
        <dbReference type="Proteomes" id="UP000002366"/>
    </source>
</evidence>
<evidence type="ECO:0000256" key="3">
    <source>
        <dbReference type="ARBA" id="ARBA00022519"/>
    </source>
</evidence>
<feature type="domain" description="TRAP C4-dicarboxylate transport system permease DctM subunit" evidence="8">
    <location>
        <begin position="7"/>
        <end position="417"/>
    </location>
</feature>
<reference evidence="9 10" key="1">
    <citation type="journal article" date="2010" name="Stand. Genomic Sci.">
        <title>Complete genome sequence of Aminobacterium colombiense type strain (ALA-1).</title>
        <authorList>
            <person name="Chertkov O."/>
            <person name="Sikorski J."/>
            <person name="Brambilla E."/>
            <person name="Lapidus A."/>
            <person name="Copeland A."/>
            <person name="Glavina Del Rio T."/>
            <person name="Nolan M."/>
            <person name="Lucas S."/>
            <person name="Tice H."/>
            <person name="Cheng J.F."/>
            <person name="Han C."/>
            <person name="Detter J.C."/>
            <person name="Bruce D."/>
            <person name="Tapia R."/>
            <person name="Goodwin L."/>
            <person name="Pitluck S."/>
            <person name="Liolios K."/>
            <person name="Ivanova N."/>
            <person name="Mavromatis K."/>
            <person name="Ovchinnikova G."/>
            <person name="Pati A."/>
            <person name="Chen A."/>
            <person name="Palaniappan K."/>
            <person name="Land M."/>
            <person name="Hauser L."/>
            <person name="Chang Y.J."/>
            <person name="Jeffries C.D."/>
            <person name="Spring S."/>
            <person name="Rohde M."/>
            <person name="Goker M."/>
            <person name="Bristow J."/>
            <person name="Eisen J.A."/>
            <person name="Markowitz V."/>
            <person name="Hugenholtz P."/>
            <person name="Kyrpides N.C."/>
            <person name="Klenk H.P."/>
        </authorList>
    </citation>
    <scope>NUCLEOTIDE SEQUENCE [LARGE SCALE GENOMIC DNA]</scope>
    <source>
        <strain evidence="10">DSM 12261 / ALA-1</strain>
    </source>
</reference>
<dbReference type="NCBIfam" id="TIGR00786">
    <property type="entry name" value="dctM"/>
    <property type="match status" value="1"/>
</dbReference>
<feature type="transmembrane region" description="Helical" evidence="7">
    <location>
        <begin position="168"/>
        <end position="189"/>
    </location>
</feature>
<protein>
    <submittedName>
        <fullName evidence="9">TRAP dicarboxylate transporter, DctM subunit</fullName>
    </submittedName>
</protein>
<organism evidence="9 10">
    <name type="scientific">Aminobacterium colombiense (strain DSM 12261 / ALA-1)</name>
    <dbReference type="NCBI Taxonomy" id="572547"/>
    <lineage>
        <taxon>Bacteria</taxon>
        <taxon>Thermotogati</taxon>
        <taxon>Synergistota</taxon>
        <taxon>Synergistia</taxon>
        <taxon>Synergistales</taxon>
        <taxon>Aminobacteriaceae</taxon>
        <taxon>Aminobacterium</taxon>
    </lineage>
</organism>
<keyword evidence="2" id="KW-1003">Cell membrane</keyword>
<dbReference type="STRING" id="572547.Amico_0133"/>
<gene>
    <name evidence="9" type="ordered locus">Amico_0133</name>
</gene>
<dbReference type="PIRSF" id="PIRSF006066">
    <property type="entry name" value="HI0050"/>
    <property type="match status" value="1"/>
</dbReference>
<dbReference type="GO" id="GO:0022857">
    <property type="term" value="F:transmembrane transporter activity"/>
    <property type="evidence" value="ECO:0007669"/>
    <property type="project" value="TreeGrafter"/>
</dbReference>
<dbReference type="PANTHER" id="PTHR33362">
    <property type="entry name" value="SIALIC ACID TRAP TRANSPORTER PERMEASE PROTEIN SIAT-RELATED"/>
    <property type="match status" value="1"/>
</dbReference>
<evidence type="ECO:0000256" key="2">
    <source>
        <dbReference type="ARBA" id="ARBA00022475"/>
    </source>
</evidence>
<keyword evidence="3" id="KW-0997">Cell inner membrane</keyword>
<dbReference type="eggNOG" id="COG1593">
    <property type="taxonomic scope" value="Bacteria"/>
</dbReference>
<evidence type="ECO:0000256" key="5">
    <source>
        <dbReference type="ARBA" id="ARBA00022989"/>
    </source>
</evidence>
<evidence type="ECO:0000256" key="6">
    <source>
        <dbReference type="ARBA" id="ARBA00023136"/>
    </source>
</evidence>
<evidence type="ECO:0000256" key="4">
    <source>
        <dbReference type="ARBA" id="ARBA00022692"/>
    </source>
</evidence>
<feature type="transmembrane region" description="Helical" evidence="7">
    <location>
        <begin position="217"/>
        <end position="235"/>
    </location>
</feature>
<keyword evidence="6 7" id="KW-0472">Membrane</keyword>
<dbReference type="InterPro" id="IPR010656">
    <property type="entry name" value="DctM"/>
</dbReference>
<dbReference type="AlphaFoldDB" id="D5ECJ8"/>
<dbReference type="EMBL" id="CP001997">
    <property type="protein sequence ID" value="ADE56280.1"/>
    <property type="molecule type" value="Genomic_DNA"/>
</dbReference>
<keyword evidence="10" id="KW-1185">Reference proteome</keyword>
<accession>D5ECJ8</accession>
<feature type="transmembrane region" description="Helical" evidence="7">
    <location>
        <begin position="396"/>
        <end position="421"/>
    </location>
</feature>
<evidence type="ECO:0000313" key="9">
    <source>
        <dbReference type="EMBL" id="ADE56280.1"/>
    </source>
</evidence>
<sequence length="427" mass="44582">MLTAWLLAILAISIAVGAPIAVSLGLTAVGYFLLKGQASFLFLVAQRLFAGCNSFELIAIPLFVLSGDLMLDGAISKALVDLAKSMFGWVRGNLALTTTLGSMLFGAVSGSGPATASAIGSIVAEPMAEEGYPRAYTSAVIAASSPLGSLIPPSILMVVYGAASGASIAKMLMSGIGPGILFGVLFMVYEIHVGRRAQYGSVSPFSLSQFLVALRKGVWALIAPVIILGGIYSGIFTPTEAAAVTVFYSLFVGMVVNRTIKLKNLPSILLRSGVTSGAILFVLGTVAAFGYVITREGIPQQLTIAATSIIKTPIMFLIVSQVILVVAGMLMNGSAAIMLLVPLFLPTVRQYGIDPVYFGGLMVANLSIGMYTPPVAVTSYVASRIAGASFDETNRALVPFLVVSFIAIVILLLVPGIITFLPHYLLD</sequence>
<keyword evidence="4 7" id="KW-0812">Transmembrane</keyword>
<evidence type="ECO:0000259" key="8">
    <source>
        <dbReference type="Pfam" id="PF06808"/>
    </source>
</evidence>
<feature type="transmembrane region" description="Helical" evidence="7">
    <location>
        <begin position="356"/>
        <end position="376"/>
    </location>
</feature>
<feature type="transmembrane region" description="Helical" evidence="7">
    <location>
        <begin position="314"/>
        <end position="344"/>
    </location>
</feature>
<evidence type="ECO:0000256" key="1">
    <source>
        <dbReference type="ARBA" id="ARBA00004429"/>
    </source>
</evidence>
<dbReference type="OrthoDB" id="2266at2"/>
<dbReference type="GO" id="GO:0005886">
    <property type="term" value="C:plasma membrane"/>
    <property type="evidence" value="ECO:0007669"/>
    <property type="project" value="UniProtKB-SubCell"/>
</dbReference>